<dbReference type="Pfam" id="PF08446">
    <property type="entry name" value="PAS_2"/>
    <property type="match status" value="1"/>
</dbReference>
<comment type="similarity">
    <text evidence="2">In the N-terminal section; belongs to the phytochrome family.</text>
</comment>
<dbReference type="InterPro" id="IPR003594">
    <property type="entry name" value="HATPase_dom"/>
</dbReference>
<dbReference type="Gene3D" id="3.30.450.40">
    <property type="match status" value="1"/>
</dbReference>
<keyword evidence="8 15" id="KW-0418">Kinase</keyword>
<evidence type="ECO:0000256" key="5">
    <source>
        <dbReference type="ARBA" id="ARBA00022543"/>
    </source>
</evidence>
<dbReference type="InterPro" id="IPR036097">
    <property type="entry name" value="HisK_dim/P_sf"/>
</dbReference>
<dbReference type="InterPro" id="IPR001294">
    <property type="entry name" value="Phytochrome"/>
</dbReference>
<dbReference type="PANTHER" id="PTHR42878:SF15">
    <property type="entry name" value="BACTERIOPHYTOCHROME"/>
    <property type="match status" value="1"/>
</dbReference>
<dbReference type="GO" id="GO:0016020">
    <property type="term" value="C:membrane"/>
    <property type="evidence" value="ECO:0007669"/>
    <property type="project" value="UniProtKB-SubCell"/>
</dbReference>
<feature type="coiled-coil region" evidence="12">
    <location>
        <begin position="314"/>
        <end position="341"/>
    </location>
</feature>
<dbReference type="SMART" id="SM00387">
    <property type="entry name" value="HATPase_c"/>
    <property type="match status" value="1"/>
</dbReference>
<reference evidence="15" key="1">
    <citation type="journal article" date="2014" name="Int. J. Syst. Evol. Microbiol.">
        <title>Complete genome sequence of Corynebacterium casei LMG S-19264T (=DSM 44701T), isolated from a smear-ripened cheese.</title>
        <authorList>
            <consortium name="US DOE Joint Genome Institute (JGI-PGF)"/>
            <person name="Walter F."/>
            <person name="Albersmeier A."/>
            <person name="Kalinowski J."/>
            <person name="Ruckert C."/>
        </authorList>
    </citation>
    <scope>NUCLEOTIDE SEQUENCE</scope>
    <source>
        <strain evidence="15">JCM 14371</strain>
    </source>
</reference>
<evidence type="ECO:0000256" key="4">
    <source>
        <dbReference type="ARBA" id="ARBA00012438"/>
    </source>
</evidence>
<accession>A0A917UNB0</accession>
<dbReference type="Gene3D" id="3.30.450.20">
    <property type="entry name" value="PAS domain"/>
    <property type="match status" value="1"/>
</dbReference>
<evidence type="ECO:0000256" key="6">
    <source>
        <dbReference type="ARBA" id="ARBA00022606"/>
    </source>
</evidence>
<dbReference type="InterPro" id="IPR029016">
    <property type="entry name" value="GAF-like_dom_sf"/>
</dbReference>
<evidence type="ECO:0000256" key="9">
    <source>
        <dbReference type="ARBA" id="ARBA00022991"/>
    </source>
</evidence>
<dbReference type="Gene3D" id="3.30.565.10">
    <property type="entry name" value="Histidine kinase-like ATPase, C-terminal domain"/>
    <property type="match status" value="1"/>
</dbReference>
<dbReference type="EC" id="2.7.13.3" evidence="4"/>
<dbReference type="InterPro" id="IPR013515">
    <property type="entry name" value="Phytochrome_cen-reg"/>
</dbReference>
<dbReference type="AlphaFoldDB" id="A0A917UNB0"/>
<evidence type="ECO:0000259" key="13">
    <source>
        <dbReference type="PROSITE" id="PS50046"/>
    </source>
</evidence>
<dbReference type="RefSeq" id="WP_188961485.1">
    <property type="nucleotide sequence ID" value="NZ_BMOE01000003.1"/>
</dbReference>
<dbReference type="InterPro" id="IPR005467">
    <property type="entry name" value="His_kinase_dom"/>
</dbReference>
<dbReference type="InterPro" id="IPR043150">
    <property type="entry name" value="Phytochrome_PHY_sf"/>
</dbReference>
<dbReference type="InterPro" id="IPR036890">
    <property type="entry name" value="HATPase_C_sf"/>
</dbReference>
<sequence length="759" mass="84320">MTEPTPVPARLKGQQDVDLTSCDREPIHVPGSIQPHGAMLVLQQGRIVQASANTADLFGLEVSALLGQPLTALLAPDVAERVLHAERTEDLRDNPLYLLSARVQERGPYDVIAHRRGEQTVLEFEGTARAVSADVYPAVKRSLTRLSATGSVQECCEVAAREVQALTGFDRVMVYRFAEDGTGTVVAEAASPAMTPYLGLRYPASDIPRQARAMYVKSMLRIISDARYTPVPMLALPDHDAPLDMTYSVLRSVSPIHLEYLANMGVAASMSISLLDGDQLWGLIACHHATPRLLPYDVRSGCEFLGQFLSVQLSAKAEQQLQTYRLQLKSAQAKFVELMAEERDLVEGLIRHDFNLLDFVDAPGAAICLNSEVVLLGVTPTRDEVRALTEWLSVNADAEVLHTSGLPDEYPPAQAYADVASGLLSVQISRGRRDYVMWFRPEELQTVLWGGDPTKVATPGPDGQERLSPRKSFAAWQETVRGRSRDWQQAEVLAAQELRHSIISVVLRSTERVSALNEELERSNTELDSFAYIASHDLKEPLRGLHNYSTFLMEAYEHRLDEDGVSKLRTLVRLTQRMEDLIDSLLLYSRVGRVDLSFINGDVGVVARDAVDILRPRLEQDGVEIRWHGTFPSMPHDRVRLLEVFSNLVANAVKYTDKPERFIELGALAPDERGDLRVPDGVSPQATILYVRDNGIGIQERHFENIFRIFKRLHARDQFGGGTGAGLTIARKIVERHGGQLWVNSVYGQGSTFCFTLEA</sequence>
<dbReference type="Gene3D" id="1.10.287.130">
    <property type="match status" value="1"/>
</dbReference>
<name>A0A917UNB0_9DEIO</name>
<evidence type="ECO:0000256" key="3">
    <source>
        <dbReference type="ARBA" id="ARBA00011738"/>
    </source>
</evidence>
<feature type="domain" description="Phytochrome chromophore attachment site" evidence="13">
    <location>
        <begin position="151"/>
        <end position="307"/>
    </location>
</feature>
<dbReference type="GO" id="GO:0007234">
    <property type="term" value="P:osmosensory signaling via phosphorelay pathway"/>
    <property type="evidence" value="ECO:0007669"/>
    <property type="project" value="TreeGrafter"/>
</dbReference>
<feature type="domain" description="Histidine kinase" evidence="14">
    <location>
        <begin position="533"/>
        <end position="759"/>
    </location>
</feature>
<evidence type="ECO:0000313" key="15">
    <source>
        <dbReference type="EMBL" id="GGJ70177.1"/>
    </source>
</evidence>
<keyword evidence="11" id="KW-0675">Receptor</keyword>
<evidence type="ECO:0000256" key="8">
    <source>
        <dbReference type="ARBA" id="ARBA00022777"/>
    </source>
</evidence>
<dbReference type="PANTHER" id="PTHR42878">
    <property type="entry name" value="TWO-COMPONENT HISTIDINE KINASE"/>
    <property type="match status" value="1"/>
</dbReference>
<dbReference type="GO" id="GO:0000155">
    <property type="term" value="F:phosphorelay sensor kinase activity"/>
    <property type="evidence" value="ECO:0007669"/>
    <property type="project" value="InterPro"/>
</dbReference>
<dbReference type="SUPFAM" id="SSF55781">
    <property type="entry name" value="GAF domain-like"/>
    <property type="match status" value="2"/>
</dbReference>
<dbReference type="GO" id="GO:0009881">
    <property type="term" value="F:photoreceptor activity"/>
    <property type="evidence" value="ECO:0007669"/>
    <property type="project" value="UniProtKB-KW"/>
</dbReference>
<dbReference type="SMART" id="SM00388">
    <property type="entry name" value="HisKA"/>
    <property type="match status" value="1"/>
</dbReference>
<dbReference type="GO" id="GO:0006355">
    <property type="term" value="P:regulation of DNA-templated transcription"/>
    <property type="evidence" value="ECO:0007669"/>
    <property type="project" value="InterPro"/>
</dbReference>
<evidence type="ECO:0000256" key="2">
    <source>
        <dbReference type="ARBA" id="ARBA00006402"/>
    </source>
</evidence>
<dbReference type="SUPFAM" id="SSF55785">
    <property type="entry name" value="PYP-like sensor domain (PAS domain)"/>
    <property type="match status" value="1"/>
</dbReference>
<comment type="caution">
    <text evidence="15">The sequence shown here is derived from an EMBL/GenBank/DDBJ whole genome shotgun (WGS) entry which is preliminary data.</text>
</comment>
<dbReference type="InterPro" id="IPR013654">
    <property type="entry name" value="PAS_2"/>
</dbReference>
<keyword evidence="10" id="KW-0472">Membrane</keyword>
<dbReference type="Pfam" id="PF02518">
    <property type="entry name" value="HATPase_c"/>
    <property type="match status" value="1"/>
</dbReference>
<protein>
    <recommendedName>
        <fullName evidence="4">histidine kinase</fullName>
        <ecNumber evidence="4">2.7.13.3</ecNumber>
    </recommendedName>
</protein>
<dbReference type="CDD" id="cd00082">
    <property type="entry name" value="HisKA"/>
    <property type="match status" value="1"/>
</dbReference>
<keyword evidence="7" id="KW-0808">Transferase</keyword>
<proteinExistence type="inferred from homology"/>
<dbReference type="GO" id="GO:0009584">
    <property type="term" value="P:detection of visible light"/>
    <property type="evidence" value="ECO:0007669"/>
    <property type="project" value="InterPro"/>
</dbReference>
<dbReference type="InterPro" id="IPR016132">
    <property type="entry name" value="Phyto_chromo_attachment"/>
</dbReference>
<evidence type="ECO:0000256" key="1">
    <source>
        <dbReference type="ARBA" id="ARBA00000085"/>
    </source>
</evidence>
<keyword evidence="5" id="KW-0600">Photoreceptor protein</keyword>
<keyword evidence="6" id="KW-0716">Sensory transduction</keyword>
<dbReference type="InterPro" id="IPR003661">
    <property type="entry name" value="HisK_dim/P_dom"/>
</dbReference>
<evidence type="ECO:0000259" key="14">
    <source>
        <dbReference type="PROSITE" id="PS50109"/>
    </source>
</evidence>
<keyword evidence="16" id="KW-1185">Reference proteome</keyword>
<dbReference type="Gene3D" id="3.30.450.270">
    <property type="match status" value="1"/>
</dbReference>
<dbReference type="PRINTS" id="PR01033">
    <property type="entry name" value="PHYTOCHROME"/>
</dbReference>
<comment type="catalytic activity">
    <reaction evidence="1">
        <text>ATP + protein L-histidine = ADP + protein N-phospho-L-histidine.</text>
        <dbReference type="EC" id="2.7.13.3"/>
    </reaction>
</comment>
<dbReference type="PROSITE" id="PS50046">
    <property type="entry name" value="PHYTOCHROME_2"/>
    <property type="match status" value="1"/>
</dbReference>
<dbReference type="InterPro" id="IPR000014">
    <property type="entry name" value="PAS"/>
</dbReference>
<gene>
    <name evidence="15" type="ORF">GCM10008939_13240</name>
</gene>
<evidence type="ECO:0000256" key="7">
    <source>
        <dbReference type="ARBA" id="ARBA00022679"/>
    </source>
</evidence>
<dbReference type="EMBL" id="BMOE01000003">
    <property type="protein sequence ID" value="GGJ70177.1"/>
    <property type="molecule type" value="Genomic_DNA"/>
</dbReference>
<dbReference type="InterPro" id="IPR035965">
    <property type="entry name" value="PAS-like_dom_sf"/>
</dbReference>
<organism evidence="15 16">
    <name type="scientific">Deinococcus aquiradiocola</name>
    <dbReference type="NCBI Taxonomy" id="393059"/>
    <lineage>
        <taxon>Bacteria</taxon>
        <taxon>Thermotogati</taxon>
        <taxon>Deinococcota</taxon>
        <taxon>Deinococci</taxon>
        <taxon>Deinococcales</taxon>
        <taxon>Deinococcaceae</taxon>
        <taxon>Deinococcus</taxon>
    </lineage>
</organism>
<dbReference type="GO" id="GO:0030295">
    <property type="term" value="F:protein kinase activator activity"/>
    <property type="evidence" value="ECO:0007669"/>
    <property type="project" value="TreeGrafter"/>
</dbReference>
<dbReference type="Pfam" id="PF00512">
    <property type="entry name" value="HisKA"/>
    <property type="match status" value="1"/>
</dbReference>
<dbReference type="InterPro" id="IPR003018">
    <property type="entry name" value="GAF"/>
</dbReference>
<evidence type="ECO:0000256" key="12">
    <source>
        <dbReference type="SAM" id="Coils"/>
    </source>
</evidence>
<keyword evidence="12" id="KW-0175">Coiled coil</keyword>
<dbReference type="SUPFAM" id="SSF47384">
    <property type="entry name" value="Homodimeric domain of signal transducing histidine kinase"/>
    <property type="match status" value="1"/>
</dbReference>
<evidence type="ECO:0000256" key="10">
    <source>
        <dbReference type="ARBA" id="ARBA00023136"/>
    </source>
</evidence>
<dbReference type="CDD" id="cd00130">
    <property type="entry name" value="PAS"/>
    <property type="match status" value="1"/>
</dbReference>
<comment type="subunit">
    <text evidence="3">Homodimer.</text>
</comment>
<dbReference type="InterPro" id="IPR050351">
    <property type="entry name" value="BphY/WalK/GraS-like"/>
</dbReference>
<evidence type="ECO:0000313" key="16">
    <source>
        <dbReference type="Proteomes" id="UP000635726"/>
    </source>
</evidence>
<dbReference type="Proteomes" id="UP000635726">
    <property type="component" value="Unassembled WGS sequence"/>
</dbReference>
<dbReference type="Pfam" id="PF00360">
    <property type="entry name" value="PHY"/>
    <property type="match status" value="1"/>
</dbReference>
<dbReference type="GO" id="GO:0000156">
    <property type="term" value="F:phosphorelay response regulator activity"/>
    <property type="evidence" value="ECO:0007669"/>
    <property type="project" value="TreeGrafter"/>
</dbReference>
<evidence type="ECO:0000256" key="11">
    <source>
        <dbReference type="ARBA" id="ARBA00023170"/>
    </source>
</evidence>
<dbReference type="PROSITE" id="PS50109">
    <property type="entry name" value="HIS_KIN"/>
    <property type="match status" value="1"/>
</dbReference>
<reference evidence="15" key="2">
    <citation type="submission" date="2020-09" db="EMBL/GenBank/DDBJ databases">
        <authorList>
            <person name="Sun Q."/>
            <person name="Ohkuma M."/>
        </authorList>
    </citation>
    <scope>NUCLEOTIDE SEQUENCE</scope>
    <source>
        <strain evidence="15">JCM 14371</strain>
    </source>
</reference>
<dbReference type="SMART" id="SM00065">
    <property type="entry name" value="GAF"/>
    <property type="match status" value="1"/>
</dbReference>
<dbReference type="SUPFAM" id="SSF55874">
    <property type="entry name" value="ATPase domain of HSP90 chaperone/DNA topoisomerase II/histidine kinase"/>
    <property type="match status" value="1"/>
</dbReference>
<dbReference type="Pfam" id="PF01590">
    <property type="entry name" value="GAF"/>
    <property type="match status" value="1"/>
</dbReference>
<keyword evidence="9" id="KW-0157">Chromophore</keyword>